<sequence length="115" mass="12687">MVSSKRWNHHITGSFAIVSISEPVLRGARAGPPVYKQKQTLQCAPIAPNTHQSPAAALLQLSRHPLGVGLTISQLPLAATCWLAMGQKLFMGRKTSKNNAEQKNLEKFMQKRKEN</sequence>
<evidence type="ECO:0000313" key="2">
    <source>
        <dbReference type="EMBL" id="CAD7079945.1"/>
    </source>
</evidence>
<protein>
    <submittedName>
        <fullName evidence="2">Uncharacterized protein</fullName>
    </submittedName>
</protein>
<accession>A0A7R8UFW2</accession>
<dbReference type="EMBL" id="LR899009">
    <property type="protein sequence ID" value="CAD7079945.1"/>
    <property type="molecule type" value="Genomic_DNA"/>
</dbReference>
<dbReference type="AlphaFoldDB" id="A0A7R8UFW2"/>
<dbReference type="InParanoid" id="A0A7R8UFW2"/>
<organism evidence="2 3">
    <name type="scientific">Hermetia illucens</name>
    <name type="common">Black soldier fly</name>
    <dbReference type="NCBI Taxonomy" id="343691"/>
    <lineage>
        <taxon>Eukaryota</taxon>
        <taxon>Metazoa</taxon>
        <taxon>Ecdysozoa</taxon>
        <taxon>Arthropoda</taxon>
        <taxon>Hexapoda</taxon>
        <taxon>Insecta</taxon>
        <taxon>Pterygota</taxon>
        <taxon>Neoptera</taxon>
        <taxon>Endopterygota</taxon>
        <taxon>Diptera</taxon>
        <taxon>Brachycera</taxon>
        <taxon>Stratiomyomorpha</taxon>
        <taxon>Stratiomyidae</taxon>
        <taxon>Hermetiinae</taxon>
        <taxon>Hermetia</taxon>
    </lineage>
</organism>
<reference evidence="2 3" key="1">
    <citation type="submission" date="2020-11" db="EMBL/GenBank/DDBJ databases">
        <authorList>
            <person name="Wallbank WR R."/>
            <person name="Pardo Diaz C."/>
            <person name="Kozak K."/>
            <person name="Martin S."/>
            <person name="Jiggins C."/>
            <person name="Moest M."/>
            <person name="Warren A I."/>
            <person name="Generalovic N T."/>
            <person name="Byers J.R.P. K."/>
            <person name="Montejo-Kovacevich G."/>
            <person name="Yen C E."/>
        </authorList>
    </citation>
    <scope>NUCLEOTIDE SEQUENCE [LARGE SCALE GENOMIC DNA]</scope>
</reference>
<evidence type="ECO:0000313" key="3">
    <source>
        <dbReference type="Proteomes" id="UP000594454"/>
    </source>
</evidence>
<name>A0A7R8UFW2_HERIL</name>
<feature type="compositionally biased region" description="Basic and acidic residues" evidence="1">
    <location>
        <begin position="103"/>
        <end position="115"/>
    </location>
</feature>
<keyword evidence="3" id="KW-1185">Reference proteome</keyword>
<evidence type="ECO:0000256" key="1">
    <source>
        <dbReference type="SAM" id="MobiDB-lite"/>
    </source>
</evidence>
<dbReference type="Proteomes" id="UP000594454">
    <property type="component" value="Chromosome 1"/>
</dbReference>
<gene>
    <name evidence="2" type="ORF">HERILL_LOCUS3128</name>
</gene>
<proteinExistence type="predicted"/>
<feature type="region of interest" description="Disordered" evidence="1">
    <location>
        <begin position="95"/>
        <end position="115"/>
    </location>
</feature>